<evidence type="ECO:0000313" key="1">
    <source>
        <dbReference type="EMBL" id="KZV40715.1"/>
    </source>
</evidence>
<dbReference type="EMBL" id="KQ999881">
    <property type="protein sequence ID" value="KZV40715.1"/>
    <property type="molecule type" value="Genomic_DNA"/>
</dbReference>
<gene>
    <name evidence="1" type="ORF">F511_32553</name>
</gene>
<sequence length="146" mass="15928">MPSTMLCDAKVKCIAQLTNDKSHTLGKCSSIADEDSAVDTAISSSVNDGRLLHLPVFFPLFLHSLVIVPTALVIVPTASDCIDVVTVSKSLLFDISDFTRFCLSDLLTLHAFLSNRFAYVSIAVHHVNMTYANVSVTDFSFLQQIC</sequence>
<proteinExistence type="predicted"/>
<organism evidence="1 2">
    <name type="scientific">Dorcoceras hygrometricum</name>
    <dbReference type="NCBI Taxonomy" id="472368"/>
    <lineage>
        <taxon>Eukaryota</taxon>
        <taxon>Viridiplantae</taxon>
        <taxon>Streptophyta</taxon>
        <taxon>Embryophyta</taxon>
        <taxon>Tracheophyta</taxon>
        <taxon>Spermatophyta</taxon>
        <taxon>Magnoliopsida</taxon>
        <taxon>eudicotyledons</taxon>
        <taxon>Gunneridae</taxon>
        <taxon>Pentapetalae</taxon>
        <taxon>asterids</taxon>
        <taxon>lamiids</taxon>
        <taxon>Lamiales</taxon>
        <taxon>Gesneriaceae</taxon>
        <taxon>Didymocarpoideae</taxon>
        <taxon>Trichosporeae</taxon>
        <taxon>Loxocarpinae</taxon>
        <taxon>Dorcoceras</taxon>
    </lineage>
</organism>
<reference evidence="1 2" key="1">
    <citation type="journal article" date="2015" name="Proc. Natl. Acad. Sci. U.S.A.">
        <title>The resurrection genome of Boea hygrometrica: A blueprint for survival of dehydration.</title>
        <authorList>
            <person name="Xiao L."/>
            <person name="Yang G."/>
            <person name="Zhang L."/>
            <person name="Yang X."/>
            <person name="Zhao S."/>
            <person name="Ji Z."/>
            <person name="Zhou Q."/>
            <person name="Hu M."/>
            <person name="Wang Y."/>
            <person name="Chen M."/>
            <person name="Xu Y."/>
            <person name="Jin H."/>
            <person name="Xiao X."/>
            <person name="Hu G."/>
            <person name="Bao F."/>
            <person name="Hu Y."/>
            <person name="Wan P."/>
            <person name="Li L."/>
            <person name="Deng X."/>
            <person name="Kuang T."/>
            <person name="Xiang C."/>
            <person name="Zhu J.K."/>
            <person name="Oliver M.J."/>
            <person name="He Y."/>
        </authorList>
    </citation>
    <scope>NUCLEOTIDE SEQUENCE [LARGE SCALE GENOMIC DNA]</scope>
    <source>
        <strain evidence="2">cv. XS01</strain>
    </source>
</reference>
<protein>
    <submittedName>
        <fullName evidence="1">Uncharacterized protein</fullName>
    </submittedName>
</protein>
<name>A0A2Z7C197_9LAMI</name>
<keyword evidence="2" id="KW-1185">Reference proteome</keyword>
<dbReference type="Proteomes" id="UP000250235">
    <property type="component" value="Unassembled WGS sequence"/>
</dbReference>
<dbReference type="AlphaFoldDB" id="A0A2Z7C197"/>
<accession>A0A2Z7C197</accession>
<evidence type="ECO:0000313" key="2">
    <source>
        <dbReference type="Proteomes" id="UP000250235"/>
    </source>
</evidence>